<name>W2TLJ3_NECAM</name>
<dbReference type="Proteomes" id="UP000053676">
    <property type="component" value="Unassembled WGS sequence"/>
</dbReference>
<keyword evidence="2" id="KW-1185">Reference proteome</keyword>
<dbReference type="EMBL" id="KI658457">
    <property type="protein sequence ID" value="ETN82499.1"/>
    <property type="molecule type" value="Genomic_DNA"/>
</dbReference>
<organism evidence="1 2">
    <name type="scientific">Necator americanus</name>
    <name type="common">Human hookworm</name>
    <dbReference type="NCBI Taxonomy" id="51031"/>
    <lineage>
        <taxon>Eukaryota</taxon>
        <taxon>Metazoa</taxon>
        <taxon>Ecdysozoa</taxon>
        <taxon>Nematoda</taxon>
        <taxon>Chromadorea</taxon>
        <taxon>Rhabditida</taxon>
        <taxon>Rhabditina</taxon>
        <taxon>Rhabditomorpha</taxon>
        <taxon>Strongyloidea</taxon>
        <taxon>Ancylostomatidae</taxon>
        <taxon>Bunostominae</taxon>
        <taxon>Necator</taxon>
    </lineage>
</organism>
<dbReference type="KEGG" id="nai:NECAME_07945"/>
<proteinExistence type="predicted"/>
<accession>W2TLJ3</accession>
<reference evidence="2" key="1">
    <citation type="journal article" date="2014" name="Nat. Genet.">
        <title>Genome of the human hookworm Necator americanus.</title>
        <authorList>
            <person name="Tang Y.T."/>
            <person name="Gao X."/>
            <person name="Rosa B.A."/>
            <person name="Abubucker S."/>
            <person name="Hallsworth-Pepin K."/>
            <person name="Martin J."/>
            <person name="Tyagi R."/>
            <person name="Heizer E."/>
            <person name="Zhang X."/>
            <person name="Bhonagiri-Palsikar V."/>
            <person name="Minx P."/>
            <person name="Warren W.C."/>
            <person name="Wang Q."/>
            <person name="Zhan B."/>
            <person name="Hotez P.J."/>
            <person name="Sternberg P.W."/>
            <person name="Dougall A."/>
            <person name="Gaze S.T."/>
            <person name="Mulvenna J."/>
            <person name="Sotillo J."/>
            <person name="Ranganathan S."/>
            <person name="Rabelo E.M."/>
            <person name="Wilson R.K."/>
            <person name="Felgner P.L."/>
            <person name="Bethony J."/>
            <person name="Hawdon J.M."/>
            <person name="Gasser R.B."/>
            <person name="Loukas A."/>
            <person name="Mitreva M."/>
        </authorList>
    </citation>
    <scope>NUCLEOTIDE SEQUENCE [LARGE SCALE GENOMIC DNA]</scope>
</reference>
<dbReference type="AlphaFoldDB" id="W2TLJ3"/>
<sequence length="84" mass="9920">MPQRRPYAAPISVPMRSTRVRTKIVRGRAVIAPRQVRLQKSEKEETYQFIEGRHSEALLENWNAILYLFRIDDAFCSVTMRTHM</sequence>
<protein>
    <submittedName>
        <fullName evidence="1">Uncharacterized protein</fullName>
    </submittedName>
</protein>
<evidence type="ECO:0000313" key="2">
    <source>
        <dbReference type="Proteomes" id="UP000053676"/>
    </source>
</evidence>
<evidence type="ECO:0000313" key="1">
    <source>
        <dbReference type="EMBL" id="ETN82499.1"/>
    </source>
</evidence>
<gene>
    <name evidence="1" type="ORF">NECAME_07945</name>
</gene>